<evidence type="ECO:0000256" key="1">
    <source>
        <dbReference type="SAM" id="MobiDB-lite"/>
    </source>
</evidence>
<gene>
    <name evidence="2" type="ORF">CDAR_299471</name>
</gene>
<reference evidence="2 3" key="1">
    <citation type="submission" date="2021-06" db="EMBL/GenBank/DDBJ databases">
        <title>Caerostris darwini draft genome.</title>
        <authorList>
            <person name="Kono N."/>
            <person name="Arakawa K."/>
        </authorList>
    </citation>
    <scope>NUCLEOTIDE SEQUENCE [LARGE SCALE GENOMIC DNA]</scope>
</reference>
<feature type="region of interest" description="Disordered" evidence="1">
    <location>
        <begin position="11"/>
        <end position="58"/>
    </location>
</feature>
<accession>A0AAV4RPK1</accession>
<evidence type="ECO:0000313" key="3">
    <source>
        <dbReference type="Proteomes" id="UP001054837"/>
    </source>
</evidence>
<feature type="compositionally biased region" description="Polar residues" evidence="1">
    <location>
        <begin position="11"/>
        <end position="24"/>
    </location>
</feature>
<dbReference type="EMBL" id="BPLQ01006511">
    <property type="protein sequence ID" value="GIY23039.1"/>
    <property type="molecule type" value="Genomic_DNA"/>
</dbReference>
<protein>
    <submittedName>
        <fullName evidence="2">Uncharacterized protein</fullName>
    </submittedName>
</protein>
<dbReference type="Proteomes" id="UP001054837">
    <property type="component" value="Unassembled WGS sequence"/>
</dbReference>
<feature type="compositionally biased region" description="Pro residues" evidence="1">
    <location>
        <begin position="26"/>
        <end position="43"/>
    </location>
</feature>
<name>A0AAV4RPK1_9ARAC</name>
<evidence type="ECO:0000313" key="2">
    <source>
        <dbReference type="EMBL" id="GIY23039.1"/>
    </source>
</evidence>
<dbReference type="AlphaFoldDB" id="A0AAV4RPK1"/>
<organism evidence="2 3">
    <name type="scientific">Caerostris darwini</name>
    <dbReference type="NCBI Taxonomy" id="1538125"/>
    <lineage>
        <taxon>Eukaryota</taxon>
        <taxon>Metazoa</taxon>
        <taxon>Ecdysozoa</taxon>
        <taxon>Arthropoda</taxon>
        <taxon>Chelicerata</taxon>
        <taxon>Arachnida</taxon>
        <taxon>Araneae</taxon>
        <taxon>Araneomorphae</taxon>
        <taxon>Entelegynae</taxon>
        <taxon>Araneoidea</taxon>
        <taxon>Araneidae</taxon>
        <taxon>Caerostris</taxon>
    </lineage>
</organism>
<comment type="caution">
    <text evidence="2">The sequence shown here is derived from an EMBL/GenBank/DDBJ whole genome shotgun (WGS) entry which is preliminary data.</text>
</comment>
<sequence length="77" mass="8427">MACMKCEIFSPTDSTAPMLNTLSASPPAPPQRTPPATPTPPAPWQRTSSSAERRHRRAPLCNKNNILIDLYNILLGL</sequence>
<proteinExistence type="predicted"/>
<keyword evidence="3" id="KW-1185">Reference proteome</keyword>